<dbReference type="PANTHER" id="PTHR23290:SF0">
    <property type="entry name" value="RRNA N6-ADENOSINE-METHYLTRANSFERASE METTL5"/>
    <property type="match status" value="1"/>
</dbReference>
<keyword evidence="1" id="KW-0963">Cytoplasm</keyword>
<feature type="domain" description="N(4)-bis(aminopropyl)spermidine synthase C-terminal" evidence="2">
    <location>
        <begin position="124"/>
        <end position="367"/>
    </location>
</feature>
<dbReference type="GO" id="GO:0016765">
    <property type="term" value="F:transferase activity, transferring alkyl or aryl (other than methyl) groups"/>
    <property type="evidence" value="ECO:0007669"/>
    <property type="project" value="UniProtKB-UniRule"/>
</dbReference>
<evidence type="ECO:0000256" key="1">
    <source>
        <dbReference type="HAMAP-Rule" id="MF_01947"/>
    </source>
</evidence>
<evidence type="ECO:0000259" key="2">
    <source>
        <dbReference type="Pfam" id="PF01861"/>
    </source>
</evidence>
<evidence type="ECO:0000313" key="3">
    <source>
        <dbReference type="EMBL" id="ALM75519.1"/>
    </source>
</evidence>
<dbReference type="HAMAP" id="MF_01947">
    <property type="entry name" value="Aminopropyltransf_BpsA"/>
    <property type="match status" value="1"/>
</dbReference>
<comment type="function">
    <text evidence="1">Involved in the biosynthesis of branched-chain polyamines, which support the growth of thermophiles under high-temperature conditions. Catalyzes the sequential condensation of spermidine with the aminopropyl groups of decarboxylated S-adenosylmethionines to produce N(4)-bis(aminopropyl)spermidine via N(4)-aminopropylspermidine.</text>
</comment>
<dbReference type="STRING" id="55802.TBCH5v1_1606"/>
<dbReference type="CDD" id="cd02440">
    <property type="entry name" value="AdoMet_MTases"/>
    <property type="match status" value="1"/>
</dbReference>
<protein>
    <recommendedName>
        <fullName evidence="1">N(4)-bis(aminopropyl)spermidine synthase</fullName>
        <ecNumber evidence="1">2.5.1.128</ecNumber>
    </recommendedName>
    <alternativeName>
        <fullName evidence="1">Branched-chain polyamine synthase A</fullName>
    </alternativeName>
</protein>
<organism evidence="3 4">
    <name type="scientific">Thermococcus barophilus</name>
    <dbReference type="NCBI Taxonomy" id="55802"/>
    <lineage>
        <taxon>Archaea</taxon>
        <taxon>Methanobacteriati</taxon>
        <taxon>Methanobacteriota</taxon>
        <taxon>Thermococci</taxon>
        <taxon>Thermococcales</taxon>
        <taxon>Thermococcaceae</taxon>
        <taxon>Thermococcus</taxon>
    </lineage>
</organism>
<dbReference type="InterPro" id="IPR014435">
    <property type="entry name" value="BpsA"/>
</dbReference>
<comment type="catalytic activity">
    <reaction evidence="1">
        <text>2 S-adenosyl 3-(methylsulfanyl)propylamine + spermidine = N(4)-bis(aminopropyl)spermidine + 2 S-methyl-5'-thioadenosine + 2 H(+)</text>
        <dbReference type="Rhea" id="RHEA:44132"/>
        <dbReference type="ChEBI" id="CHEBI:15378"/>
        <dbReference type="ChEBI" id="CHEBI:17509"/>
        <dbReference type="ChEBI" id="CHEBI:57443"/>
        <dbReference type="ChEBI" id="CHEBI:57834"/>
        <dbReference type="ChEBI" id="CHEBI:82771"/>
        <dbReference type="EC" id="2.5.1.128"/>
    </reaction>
</comment>
<keyword evidence="1" id="KW-0620">Polyamine biosynthesis</keyword>
<dbReference type="Proteomes" id="UP000066042">
    <property type="component" value="Chromosome"/>
</dbReference>
<dbReference type="Gene3D" id="1.10.10.10">
    <property type="entry name" value="Winged helix-like DNA-binding domain superfamily/Winged helix DNA-binding domain"/>
    <property type="match status" value="1"/>
</dbReference>
<comment type="subcellular location">
    <subcellularLocation>
        <location evidence="1">Cytoplasm</location>
    </subcellularLocation>
</comment>
<dbReference type="AlphaFoldDB" id="A0A0S1XCM5"/>
<comment type="similarity">
    <text evidence="1">Belongs to the branched-chain polyamine synthase family.</text>
</comment>
<dbReference type="InterPro" id="IPR002723">
    <property type="entry name" value="BpsA_C"/>
</dbReference>
<dbReference type="InterPro" id="IPR036388">
    <property type="entry name" value="WH-like_DNA-bd_sf"/>
</dbReference>
<dbReference type="Pfam" id="PF01861">
    <property type="entry name" value="BpsA_C"/>
    <property type="match status" value="1"/>
</dbReference>
<gene>
    <name evidence="1" type="primary">bpsA</name>
    <name evidence="3" type="ORF">TBCH5v1_1606</name>
</gene>
<dbReference type="PATRIC" id="fig|55802.8.peg.1586"/>
<proteinExistence type="inferred from homology"/>
<keyword evidence="3" id="KW-0489">Methyltransferase</keyword>
<dbReference type="InterPro" id="IPR051720">
    <property type="entry name" value="rRNA_MeTrfase/Polyamine_Synth"/>
</dbReference>
<name>A0A0S1XCM5_THEBA</name>
<dbReference type="PANTHER" id="PTHR23290">
    <property type="entry name" value="RRNA N6-ADENOSINE-METHYLTRANSFERASE METTL5"/>
    <property type="match status" value="1"/>
</dbReference>
<dbReference type="PIRSF" id="PIRSF005895">
    <property type="entry name" value="UCP005895_mtase"/>
    <property type="match status" value="1"/>
</dbReference>
<dbReference type="GO" id="GO:0005737">
    <property type="term" value="C:cytoplasm"/>
    <property type="evidence" value="ECO:0007669"/>
    <property type="project" value="UniProtKB-SubCell"/>
</dbReference>
<dbReference type="GO" id="GO:0008168">
    <property type="term" value="F:methyltransferase activity"/>
    <property type="evidence" value="ECO:0007669"/>
    <property type="project" value="UniProtKB-KW"/>
</dbReference>
<dbReference type="GO" id="GO:0006596">
    <property type="term" value="P:polyamine biosynthetic process"/>
    <property type="evidence" value="ECO:0007669"/>
    <property type="project" value="UniProtKB-UniRule"/>
</dbReference>
<keyword evidence="1 3" id="KW-0808">Transferase</keyword>
<sequence>MLNTLYGLFKSLKTWEVLKVREIIAKVKEKTNIPVYERTIENVMSAVLASSDIWRIVDLSEEPLPLVVAVLETLNELGYVEFRDGVFLTEKGRKFSEEYGIGKREDYTCPHCEGKTVDINAFSDLLDQFKEIVKDRPQPKHEFDQAYVTPETTVARIILMHTRGDLENKEVFVLGDDDLTSIALMLSDLPKRIAVLDIDERLIKFIEKTADELGYTNIEIFTFDLRKPLPDYALRKFDTFITDPPETVDAIRAFVGRGIATLKGPGCAGYFGITRRESSLNKWRDIQKLLLNEFNVVITDIIRNFNEYVNWGYEEETRAWKLLPMKVKPRYNWYKSYMFRIQTLEGSKGYEEEIKDEDIYNDEEASTT</sequence>
<reference evidence="3 4" key="1">
    <citation type="journal article" date="2016" name="Genome Announc.">
        <title>Complete genome sequence of the hyperthermophilic and piezophilic archaeon Thermococcus barophilus Ch5, capable of growth at the expense of hydrogenogenesis from carbon monoxide and formate.</title>
        <authorList>
            <person name="Oger P."/>
            <person name="Sokolova T.G."/>
            <person name="Kozhevnikova D.A."/>
            <person name="Taranov E.A."/>
            <person name="Vannier P."/>
            <person name="Lee H.S."/>
            <person name="Kwon K.K."/>
            <person name="Kang S.G."/>
            <person name="Lee J.H."/>
            <person name="Bonch-Osmolovskaya E.A."/>
            <person name="Lebedinsky A.V."/>
        </authorList>
    </citation>
    <scope>NUCLEOTIDE SEQUENCE [LARGE SCALE GENOMIC DNA]</scope>
    <source>
        <strain evidence="4">Ch5</strain>
    </source>
</reference>
<evidence type="ECO:0000313" key="4">
    <source>
        <dbReference type="Proteomes" id="UP000066042"/>
    </source>
</evidence>
<dbReference type="SUPFAM" id="SSF53335">
    <property type="entry name" value="S-adenosyl-L-methionine-dependent methyltransferases"/>
    <property type="match status" value="1"/>
</dbReference>
<dbReference type="EMBL" id="CP013050">
    <property type="protein sequence ID" value="ALM75519.1"/>
    <property type="molecule type" value="Genomic_DNA"/>
</dbReference>
<dbReference type="InterPro" id="IPR029063">
    <property type="entry name" value="SAM-dependent_MTases_sf"/>
</dbReference>
<dbReference type="GO" id="GO:0032259">
    <property type="term" value="P:methylation"/>
    <property type="evidence" value="ECO:0007669"/>
    <property type="project" value="UniProtKB-KW"/>
</dbReference>
<dbReference type="Gene3D" id="3.40.50.150">
    <property type="entry name" value="Vaccinia Virus protein VP39"/>
    <property type="match status" value="1"/>
</dbReference>
<comment type="pathway">
    <text evidence="1">Amine and polyamine biosynthesis.</text>
</comment>
<accession>A0A0S1XCM5</accession>
<dbReference type="EC" id="2.5.1.128" evidence="1"/>